<feature type="region of interest" description="Disordered" evidence="1">
    <location>
        <begin position="135"/>
        <end position="154"/>
    </location>
</feature>
<evidence type="ECO:0000313" key="2">
    <source>
        <dbReference type="EMBL" id="KAK1260311.1"/>
    </source>
</evidence>
<name>A0AAV9A7S9_ACOGR</name>
<evidence type="ECO:0000256" key="1">
    <source>
        <dbReference type="SAM" id="MobiDB-lite"/>
    </source>
</evidence>
<dbReference type="EMBL" id="JAUJYN010000011">
    <property type="protein sequence ID" value="KAK1260311.1"/>
    <property type="molecule type" value="Genomic_DNA"/>
</dbReference>
<dbReference type="Proteomes" id="UP001179952">
    <property type="component" value="Unassembled WGS sequence"/>
</dbReference>
<keyword evidence="3" id="KW-1185">Reference proteome</keyword>
<accession>A0AAV9A7S9</accession>
<dbReference type="AlphaFoldDB" id="A0AAV9A7S9"/>
<reference evidence="2" key="2">
    <citation type="submission" date="2023-06" db="EMBL/GenBank/DDBJ databases">
        <authorList>
            <person name="Ma L."/>
            <person name="Liu K.-W."/>
            <person name="Li Z."/>
            <person name="Hsiao Y.-Y."/>
            <person name="Qi Y."/>
            <person name="Fu T."/>
            <person name="Tang G."/>
            <person name="Zhang D."/>
            <person name="Sun W.-H."/>
            <person name="Liu D.-K."/>
            <person name="Li Y."/>
            <person name="Chen G.-Z."/>
            <person name="Liu X.-D."/>
            <person name="Liao X.-Y."/>
            <person name="Jiang Y.-T."/>
            <person name="Yu X."/>
            <person name="Hao Y."/>
            <person name="Huang J."/>
            <person name="Zhao X.-W."/>
            <person name="Ke S."/>
            <person name="Chen Y.-Y."/>
            <person name="Wu W.-L."/>
            <person name="Hsu J.-L."/>
            <person name="Lin Y.-F."/>
            <person name="Huang M.-D."/>
            <person name="Li C.-Y."/>
            <person name="Huang L."/>
            <person name="Wang Z.-W."/>
            <person name="Zhao X."/>
            <person name="Zhong W.-Y."/>
            <person name="Peng D.-H."/>
            <person name="Ahmad S."/>
            <person name="Lan S."/>
            <person name="Zhang J.-S."/>
            <person name="Tsai W.-C."/>
            <person name="Van De Peer Y."/>
            <person name="Liu Z.-J."/>
        </authorList>
    </citation>
    <scope>NUCLEOTIDE SEQUENCE</scope>
    <source>
        <strain evidence="2">SCP</strain>
        <tissue evidence="2">Leaves</tissue>
    </source>
</reference>
<organism evidence="2 3">
    <name type="scientific">Acorus gramineus</name>
    <name type="common">Dwarf sweet flag</name>
    <dbReference type="NCBI Taxonomy" id="55184"/>
    <lineage>
        <taxon>Eukaryota</taxon>
        <taxon>Viridiplantae</taxon>
        <taxon>Streptophyta</taxon>
        <taxon>Embryophyta</taxon>
        <taxon>Tracheophyta</taxon>
        <taxon>Spermatophyta</taxon>
        <taxon>Magnoliopsida</taxon>
        <taxon>Liliopsida</taxon>
        <taxon>Acoraceae</taxon>
        <taxon>Acorus</taxon>
    </lineage>
</organism>
<protein>
    <submittedName>
        <fullName evidence="2">Uncharacterized protein</fullName>
    </submittedName>
</protein>
<comment type="caution">
    <text evidence="2">The sequence shown here is derived from an EMBL/GenBank/DDBJ whole genome shotgun (WGS) entry which is preliminary data.</text>
</comment>
<sequence>MIESVHDAGHPLSWDARLLSGDEAEDSSSPVNADLAGRSSVSLLAVPNTDVRRDPPFLCLCHRRRPPPLPLLAGAPPPPLLRGARHYPLLDHRPCRRRSRCRQPHDLILHRCHHRPDPLPERPRPCPCRRCPLQPLDPLPRRPPHSLQHESGRL</sequence>
<gene>
    <name evidence="2" type="ORF">QJS04_geneDACA023034</name>
</gene>
<reference evidence="2" key="1">
    <citation type="journal article" date="2023" name="Nat. Commun.">
        <title>Diploid and tetraploid genomes of Acorus and the evolution of monocots.</title>
        <authorList>
            <person name="Ma L."/>
            <person name="Liu K.W."/>
            <person name="Li Z."/>
            <person name="Hsiao Y.Y."/>
            <person name="Qi Y."/>
            <person name="Fu T."/>
            <person name="Tang G.D."/>
            <person name="Zhang D."/>
            <person name="Sun W.H."/>
            <person name="Liu D.K."/>
            <person name="Li Y."/>
            <person name="Chen G.Z."/>
            <person name="Liu X.D."/>
            <person name="Liao X.Y."/>
            <person name="Jiang Y.T."/>
            <person name="Yu X."/>
            <person name="Hao Y."/>
            <person name="Huang J."/>
            <person name="Zhao X.W."/>
            <person name="Ke S."/>
            <person name="Chen Y.Y."/>
            <person name="Wu W.L."/>
            <person name="Hsu J.L."/>
            <person name="Lin Y.F."/>
            <person name="Huang M.D."/>
            <person name="Li C.Y."/>
            <person name="Huang L."/>
            <person name="Wang Z.W."/>
            <person name="Zhao X."/>
            <person name="Zhong W.Y."/>
            <person name="Peng D.H."/>
            <person name="Ahmad S."/>
            <person name="Lan S."/>
            <person name="Zhang J.S."/>
            <person name="Tsai W.C."/>
            <person name="Van de Peer Y."/>
            <person name="Liu Z.J."/>
        </authorList>
    </citation>
    <scope>NUCLEOTIDE SEQUENCE</scope>
    <source>
        <strain evidence="2">SCP</strain>
    </source>
</reference>
<evidence type="ECO:0000313" key="3">
    <source>
        <dbReference type="Proteomes" id="UP001179952"/>
    </source>
</evidence>
<proteinExistence type="predicted"/>